<dbReference type="Proteomes" id="UP001054945">
    <property type="component" value="Unassembled WGS sequence"/>
</dbReference>
<name>A0AAV4PII0_CAEEX</name>
<keyword evidence="2" id="KW-1185">Reference proteome</keyword>
<proteinExistence type="predicted"/>
<dbReference type="AlphaFoldDB" id="A0AAV4PII0"/>
<reference evidence="1 2" key="1">
    <citation type="submission" date="2021-06" db="EMBL/GenBank/DDBJ databases">
        <title>Caerostris extrusa draft genome.</title>
        <authorList>
            <person name="Kono N."/>
            <person name="Arakawa K."/>
        </authorList>
    </citation>
    <scope>NUCLEOTIDE SEQUENCE [LARGE SCALE GENOMIC DNA]</scope>
</reference>
<organism evidence="1 2">
    <name type="scientific">Caerostris extrusa</name>
    <name type="common">Bark spider</name>
    <name type="synonym">Caerostris bankana</name>
    <dbReference type="NCBI Taxonomy" id="172846"/>
    <lineage>
        <taxon>Eukaryota</taxon>
        <taxon>Metazoa</taxon>
        <taxon>Ecdysozoa</taxon>
        <taxon>Arthropoda</taxon>
        <taxon>Chelicerata</taxon>
        <taxon>Arachnida</taxon>
        <taxon>Araneae</taxon>
        <taxon>Araneomorphae</taxon>
        <taxon>Entelegynae</taxon>
        <taxon>Araneoidea</taxon>
        <taxon>Araneidae</taxon>
        <taxon>Caerostris</taxon>
    </lineage>
</organism>
<gene>
    <name evidence="1" type="ORF">CEXT_729091</name>
</gene>
<accession>A0AAV4PII0</accession>
<evidence type="ECO:0000313" key="1">
    <source>
        <dbReference type="EMBL" id="GIX95795.1"/>
    </source>
</evidence>
<protein>
    <submittedName>
        <fullName evidence="1">Uncharacterized protein</fullName>
    </submittedName>
</protein>
<evidence type="ECO:0000313" key="2">
    <source>
        <dbReference type="Proteomes" id="UP001054945"/>
    </source>
</evidence>
<comment type="caution">
    <text evidence="1">The sequence shown here is derived from an EMBL/GenBank/DDBJ whole genome shotgun (WGS) entry which is preliminary data.</text>
</comment>
<dbReference type="EMBL" id="BPLR01004563">
    <property type="protein sequence ID" value="GIX95795.1"/>
    <property type="molecule type" value="Genomic_DNA"/>
</dbReference>
<sequence length="243" mass="27937">MHSSFIVNQDAPLRVSLLDGIRIVTLQYDASTAGKRRREFIPSTSNSTEASTDINLLLILKRPLHRLLSVDLKIQGSTIFRLQIYRPHFQHFNIRLRRITRAFDRLRIILFERGMSESEPTSPSLISNGSGEAAVTVIFGSCWQNEGTALPHRVRNTFKVPVEALPELGLDLKKRWKDGVDNDLEIYFWKEGSLGRISEKDLAFFRKRANVADDDNLFSENSAWQLCCRNGIGYTIFMERFFQ</sequence>